<dbReference type="EMBL" id="CAUJNA010002068">
    <property type="protein sequence ID" value="CAJ1390403.1"/>
    <property type="molecule type" value="Genomic_DNA"/>
</dbReference>
<name>A0AA36IN02_9DINO</name>
<organism evidence="1 2">
    <name type="scientific">Effrenium voratum</name>
    <dbReference type="NCBI Taxonomy" id="2562239"/>
    <lineage>
        <taxon>Eukaryota</taxon>
        <taxon>Sar</taxon>
        <taxon>Alveolata</taxon>
        <taxon>Dinophyceae</taxon>
        <taxon>Suessiales</taxon>
        <taxon>Symbiodiniaceae</taxon>
        <taxon>Effrenium</taxon>
    </lineage>
</organism>
<reference evidence="1" key="1">
    <citation type="submission" date="2023-08" db="EMBL/GenBank/DDBJ databases">
        <authorList>
            <person name="Chen Y."/>
            <person name="Shah S."/>
            <person name="Dougan E. K."/>
            <person name="Thang M."/>
            <person name="Chan C."/>
        </authorList>
    </citation>
    <scope>NUCLEOTIDE SEQUENCE</scope>
</reference>
<evidence type="ECO:0000313" key="2">
    <source>
        <dbReference type="Proteomes" id="UP001178507"/>
    </source>
</evidence>
<keyword evidence="2" id="KW-1185">Reference proteome</keyword>
<dbReference type="PANTHER" id="PTHR10098:SF108">
    <property type="entry name" value="TETRATRICOPEPTIDE REPEAT PROTEIN 28"/>
    <property type="match status" value="1"/>
</dbReference>
<comment type="caution">
    <text evidence="1">The sequence shown here is derived from an EMBL/GenBank/DDBJ whole genome shotgun (WGS) entry which is preliminary data.</text>
</comment>
<evidence type="ECO:0000313" key="1">
    <source>
        <dbReference type="EMBL" id="CAJ1390403.1"/>
    </source>
</evidence>
<accession>A0AA36IN02</accession>
<gene>
    <name evidence="1" type="ORF">EVOR1521_LOCUS15839</name>
</gene>
<dbReference type="Proteomes" id="UP001178507">
    <property type="component" value="Unassembled WGS sequence"/>
</dbReference>
<dbReference type="PANTHER" id="PTHR10098">
    <property type="entry name" value="RAPSYN-RELATED"/>
    <property type="match status" value="1"/>
</dbReference>
<proteinExistence type="predicted"/>
<dbReference type="Gene3D" id="1.25.40.10">
    <property type="entry name" value="Tetratricopeptide repeat domain"/>
    <property type="match status" value="1"/>
</dbReference>
<protein>
    <submittedName>
        <fullName evidence="1">Uncharacterized protein</fullName>
    </submittedName>
</protein>
<dbReference type="InterPro" id="IPR011990">
    <property type="entry name" value="TPR-like_helical_dom_sf"/>
</dbReference>
<sequence>MLGPEGKQLQDQRTYKGQAGAPGLALKLLDLAPQVVEAGGQGEAPCLEELHGLGKALVFELPEALLQQVIPPLPQAVPCLRRTVTHLPALQLRDWESRHASSGPRDRRRPPAATKIGREMLLWSHTAHLASLSENSGAIRSAMFNYEVVAPADLGGALVREGKSLSSQQLARLGIGAVVSELERAGERLRFKKVAGCGPETGWVSCRLLEKCEASKAAPTRYQGQSLLAQAETHVLEKGAPAALKAAGKDGAGRLTASLAHLAQGETEAAAQCAEEAMTVLKGNKDGEASASLALALSAEPKTGLGHAMTALSSFKELGDKQMEASTLTALANIRLALGELTVAEASLRDALRIFREIKDVEGEQAAVATLLEVASAREGAEKAPAAVCKERAAYYKSKGDKLGEGQALRSLAEQLLGVQEAASLASEALSLLQEAGDKKGQAAALQTVALAQHDWAKAEEALKISESLGDEASQVDQLLTLSSLLGEPELARAKAAQARQLAKKLSDLPGQGRAGHAEAAAALKLGRQEEALALAKEAAEMLSGAAQGMALRTAACAAEPQEACELLQKAVPLFKGNAGAEASAKLQLAASLLAFEGPLLEVFQRRQEAMGMAEQARVAFLLLGDARSQGRASHVAAQSKILMNDLDGGIEAAMQAAVLARSCKDKRLEAAAMRTALAGQVSKGCTAEALRMAKDVKILFHKLGDRCKEEALDALVLQIEETLPKITPNPRLTVAQQDSSINLTANSLFTQSSNCIVWSLPLQRLDYIMYCLELLKFADDLKNIPDKVAFLVMTKGVMARHTGEMVPSQFTAPLATTVWAICRTIRLESPKLLVCTVDLPSSSTVHEMTDCIRAAQVDPGPRNEISFIVDRRNQLGKRPY</sequence>
<dbReference type="AlphaFoldDB" id="A0AA36IN02"/>
<dbReference type="SUPFAM" id="SSF48452">
    <property type="entry name" value="TPR-like"/>
    <property type="match status" value="1"/>
</dbReference>